<sequence>MIYLAWCWPFEDQVLQITNLVTEILIFLIMSATTAYLFNSEQEVMEGIEDSIIIIVLVIIAIQTISSIIIFSKTLYQVIKEKLVKSGIVKENNNPQCN</sequence>
<accession>A0AAU9KBW0</accession>
<comment type="caution">
    <text evidence="2">The sequence shown here is derived from an EMBL/GenBank/DDBJ whole genome shotgun (WGS) entry which is preliminary data.</text>
</comment>
<keyword evidence="1" id="KW-0472">Membrane</keyword>
<keyword evidence="1" id="KW-0812">Transmembrane</keyword>
<evidence type="ECO:0000313" key="2">
    <source>
        <dbReference type="EMBL" id="CAG9335178.1"/>
    </source>
</evidence>
<protein>
    <submittedName>
        <fullName evidence="2">Uncharacterized protein</fullName>
    </submittedName>
</protein>
<name>A0AAU9KBW0_9CILI</name>
<keyword evidence="3" id="KW-1185">Reference proteome</keyword>
<dbReference type="EMBL" id="CAJZBQ010000061">
    <property type="protein sequence ID" value="CAG9335178.1"/>
    <property type="molecule type" value="Genomic_DNA"/>
</dbReference>
<evidence type="ECO:0000313" key="3">
    <source>
        <dbReference type="Proteomes" id="UP001162131"/>
    </source>
</evidence>
<proteinExistence type="predicted"/>
<feature type="transmembrane region" description="Helical" evidence="1">
    <location>
        <begin position="20"/>
        <end position="39"/>
    </location>
</feature>
<gene>
    <name evidence="2" type="ORF">BSTOLATCC_MIC63385</name>
</gene>
<organism evidence="2 3">
    <name type="scientific">Blepharisma stoltei</name>
    <dbReference type="NCBI Taxonomy" id="1481888"/>
    <lineage>
        <taxon>Eukaryota</taxon>
        <taxon>Sar</taxon>
        <taxon>Alveolata</taxon>
        <taxon>Ciliophora</taxon>
        <taxon>Postciliodesmatophora</taxon>
        <taxon>Heterotrichea</taxon>
        <taxon>Heterotrichida</taxon>
        <taxon>Blepharismidae</taxon>
        <taxon>Blepharisma</taxon>
    </lineage>
</organism>
<feature type="transmembrane region" description="Helical" evidence="1">
    <location>
        <begin position="51"/>
        <end position="72"/>
    </location>
</feature>
<reference evidence="2" key="1">
    <citation type="submission" date="2021-09" db="EMBL/GenBank/DDBJ databases">
        <authorList>
            <consortium name="AG Swart"/>
            <person name="Singh M."/>
            <person name="Singh A."/>
            <person name="Seah K."/>
            <person name="Emmerich C."/>
        </authorList>
    </citation>
    <scope>NUCLEOTIDE SEQUENCE</scope>
    <source>
        <strain evidence="2">ATCC30299</strain>
    </source>
</reference>
<dbReference type="AlphaFoldDB" id="A0AAU9KBW0"/>
<keyword evidence="1" id="KW-1133">Transmembrane helix</keyword>
<dbReference type="Proteomes" id="UP001162131">
    <property type="component" value="Unassembled WGS sequence"/>
</dbReference>
<evidence type="ECO:0000256" key="1">
    <source>
        <dbReference type="SAM" id="Phobius"/>
    </source>
</evidence>